<evidence type="ECO:0000313" key="1">
    <source>
        <dbReference type="EMBL" id="ATL67817.1"/>
    </source>
</evidence>
<dbReference type="InterPro" id="IPR021295">
    <property type="entry name" value="DUF2867"/>
</dbReference>
<evidence type="ECO:0008006" key="3">
    <source>
        <dbReference type="Google" id="ProtNLM"/>
    </source>
</evidence>
<dbReference type="Pfam" id="PF11066">
    <property type="entry name" value="DUF2867"/>
    <property type="match status" value="1"/>
</dbReference>
<dbReference type="KEGG" id="ntp:CRH09_18065"/>
<dbReference type="GeneID" id="88359279"/>
<accession>A0A291RKB6</accession>
<dbReference type="RefSeq" id="WP_098694929.1">
    <property type="nucleotide sequence ID" value="NZ_CP023778.1"/>
</dbReference>
<evidence type="ECO:0000313" key="2">
    <source>
        <dbReference type="Proteomes" id="UP000221961"/>
    </source>
</evidence>
<organism evidence="1 2">
    <name type="scientific">Nocardia terpenica</name>
    <dbReference type="NCBI Taxonomy" id="455432"/>
    <lineage>
        <taxon>Bacteria</taxon>
        <taxon>Bacillati</taxon>
        <taxon>Actinomycetota</taxon>
        <taxon>Actinomycetes</taxon>
        <taxon>Mycobacteriales</taxon>
        <taxon>Nocardiaceae</taxon>
        <taxon>Nocardia</taxon>
    </lineage>
</organism>
<gene>
    <name evidence="1" type="ORF">CRH09_18065</name>
</gene>
<dbReference type="EMBL" id="CP023778">
    <property type="protein sequence ID" value="ATL67817.1"/>
    <property type="molecule type" value="Genomic_DNA"/>
</dbReference>
<name>A0A291RKB6_9NOCA</name>
<sequence length="155" mass="17500">MTTQRARRVAVPSSAPIGDEMVDADYASAFELDTRGTRQTPERCARSVFEDAPAVMRVVLVLGWRLVLGLRMGPTATPDYVLGWHITNQRPNVVVLESNSPFLAAQNIVVTTESTISWSTLVRFDRWIARPIWAVVAPFHHRTIPYLLRRADRET</sequence>
<reference evidence="1 2" key="1">
    <citation type="submission" date="2017-10" db="EMBL/GenBank/DDBJ databases">
        <title>Comparative genomics between pathogenic Norcardia.</title>
        <authorList>
            <person name="Zeng L."/>
        </authorList>
    </citation>
    <scope>NUCLEOTIDE SEQUENCE [LARGE SCALE GENOMIC DNA]</scope>
    <source>
        <strain evidence="1 2">NC_YFY_NT001</strain>
    </source>
</reference>
<dbReference type="AlphaFoldDB" id="A0A291RKB6"/>
<dbReference type="Proteomes" id="UP000221961">
    <property type="component" value="Chromosome"/>
</dbReference>
<protein>
    <recommendedName>
        <fullName evidence="3">DUF2867 domain-containing protein</fullName>
    </recommendedName>
</protein>
<proteinExistence type="predicted"/>